<reference evidence="1 2" key="1">
    <citation type="journal article" date="2022" name="Nat. Plants">
        <title>Genomes of leafy and leafless Platanthera orchids illuminate the evolution of mycoheterotrophy.</title>
        <authorList>
            <person name="Li M.H."/>
            <person name="Liu K.W."/>
            <person name="Li Z."/>
            <person name="Lu H.C."/>
            <person name="Ye Q.L."/>
            <person name="Zhang D."/>
            <person name="Wang J.Y."/>
            <person name="Li Y.F."/>
            <person name="Zhong Z.M."/>
            <person name="Liu X."/>
            <person name="Yu X."/>
            <person name="Liu D.K."/>
            <person name="Tu X.D."/>
            <person name="Liu B."/>
            <person name="Hao Y."/>
            <person name="Liao X.Y."/>
            <person name="Jiang Y.T."/>
            <person name="Sun W.H."/>
            <person name="Chen J."/>
            <person name="Chen Y.Q."/>
            <person name="Ai Y."/>
            <person name="Zhai J.W."/>
            <person name="Wu S.S."/>
            <person name="Zhou Z."/>
            <person name="Hsiao Y.Y."/>
            <person name="Wu W.L."/>
            <person name="Chen Y.Y."/>
            <person name="Lin Y.F."/>
            <person name="Hsu J.L."/>
            <person name="Li C.Y."/>
            <person name="Wang Z.W."/>
            <person name="Zhao X."/>
            <person name="Zhong W.Y."/>
            <person name="Ma X.K."/>
            <person name="Ma L."/>
            <person name="Huang J."/>
            <person name="Chen G.Z."/>
            <person name="Huang M.Z."/>
            <person name="Huang L."/>
            <person name="Peng D.H."/>
            <person name="Luo Y.B."/>
            <person name="Zou S.Q."/>
            <person name="Chen S.P."/>
            <person name="Lan S."/>
            <person name="Tsai W.C."/>
            <person name="Van de Peer Y."/>
            <person name="Liu Z.J."/>
        </authorList>
    </citation>
    <scope>NUCLEOTIDE SEQUENCE [LARGE SCALE GENOMIC DNA]</scope>
    <source>
        <strain evidence="1">Lor288</strain>
    </source>
</reference>
<sequence length="334" mass="38588">MYKIACLLLPQELLLGLFRQGKHFLISCYTNNLYQYGSLSYISYNKKQSLSTGNDGNVVAVQYDWTCVFILLPYRVCCSHWALHTTLVSAIYLASVEKRAIRVVVPEKNPILYSARKVQKTPGDVNTIEEKGECEDDLETAEAKNCRGRTMMKEMPSRKFEHHVAIMLNEYNQPIGPDKAIVNQFSSFLGTLARIPSLCHIDCTDWRLLKTKENMWSYAQKKWIIPGEGKKWVLATINGSLQRYKTMIKQKFYKTYDNDKERHLNRPKCIPEEQFKGFIEMVGSKECTEIMVGFHSSAQDDKLTVIYRKYSKEELVGVVLRSLTTNFVEKLTEE</sequence>
<accession>A0ABR2MHT6</accession>
<keyword evidence="2" id="KW-1185">Reference proteome</keyword>
<dbReference type="PANTHER" id="PTHR33144">
    <property type="entry name" value="OS10G0409366 PROTEIN-RELATED"/>
    <property type="match status" value="1"/>
</dbReference>
<gene>
    <name evidence="1" type="ORF">KSP40_PGU011081</name>
</gene>
<dbReference type="PANTHER" id="PTHR33144:SF16">
    <property type="entry name" value="OS02G0129000 PROTEIN"/>
    <property type="match status" value="1"/>
</dbReference>
<dbReference type="Proteomes" id="UP001412067">
    <property type="component" value="Unassembled WGS sequence"/>
</dbReference>
<protein>
    <submittedName>
        <fullName evidence="1">Uncharacterized protein</fullName>
    </submittedName>
</protein>
<proteinExistence type="predicted"/>
<comment type="caution">
    <text evidence="1">The sequence shown here is derived from an EMBL/GenBank/DDBJ whole genome shotgun (WGS) entry which is preliminary data.</text>
</comment>
<organism evidence="1 2">
    <name type="scientific">Platanthera guangdongensis</name>
    <dbReference type="NCBI Taxonomy" id="2320717"/>
    <lineage>
        <taxon>Eukaryota</taxon>
        <taxon>Viridiplantae</taxon>
        <taxon>Streptophyta</taxon>
        <taxon>Embryophyta</taxon>
        <taxon>Tracheophyta</taxon>
        <taxon>Spermatophyta</taxon>
        <taxon>Magnoliopsida</taxon>
        <taxon>Liliopsida</taxon>
        <taxon>Asparagales</taxon>
        <taxon>Orchidaceae</taxon>
        <taxon>Orchidoideae</taxon>
        <taxon>Orchideae</taxon>
        <taxon>Orchidinae</taxon>
        <taxon>Platanthera</taxon>
    </lineage>
</organism>
<evidence type="ECO:0000313" key="2">
    <source>
        <dbReference type="Proteomes" id="UP001412067"/>
    </source>
</evidence>
<name>A0ABR2MHT6_9ASPA</name>
<dbReference type="EMBL" id="JBBWWR010000007">
    <property type="protein sequence ID" value="KAK8963631.1"/>
    <property type="molecule type" value="Genomic_DNA"/>
</dbReference>
<evidence type="ECO:0000313" key="1">
    <source>
        <dbReference type="EMBL" id="KAK8963631.1"/>
    </source>
</evidence>